<reference evidence="15" key="2">
    <citation type="journal article" date="2021" name="Genome Biol. Evol.">
        <title>Developing a high-quality reference genome for a parasitic bivalve with doubly uniparental inheritance (Bivalvia: Unionida).</title>
        <authorList>
            <person name="Smith C.H."/>
        </authorList>
    </citation>
    <scope>NUCLEOTIDE SEQUENCE</scope>
    <source>
        <strain evidence="15">CHS0354</strain>
        <tissue evidence="15">Mantle</tissue>
    </source>
</reference>
<evidence type="ECO:0000256" key="2">
    <source>
        <dbReference type="ARBA" id="ARBA00004305"/>
    </source>
</evidence>
<dbReference type="AlphaFoldDB" id="A0AAE0WA38"/>
<reference evidence="15" key="3">
    <citation type="submission" date="2023-05" db="EMBL/GenBank/DDBJ databases">
        <authorList>
            <person name="Smith C.H."/>
        </authorList>
    </citation>
    <scope>NUCLEOTIDE SEQUENCE</scope>
    <source>
        <strain evidence="15">CHS0354</strain>
        <tissue evidence="15">Mantle</tissue>
    </source>
</reference>
<dbReference type="GO" id="GO:0035695">
    <property type="term" value="P:mitophagy by internal vacuole formation"/>
    <property type="evidence" value="ECO:0007669"/>
    <property type="project" value="TreeGrafter"/>
</dbReference>
<evidence type="ECO:0000313" key="15">
    <source>
        <dbReference type="EMBL" id="KAK3607021.1"/>
    </source>
</evidence>
<dbReference type="InterPro" id="IPR031981">
    <property type="entry name" value="MIEAP_C"/>
</dbReference>
<dbReference type="GO" id="GO:0035694">
    <property type="term" value="P:mitochondrial protein catabolic process"/>
    <property type="evidence" value="ECO:0007669"/>
    <property type="project" value="InterPro"/>
</dbReference>
<feature type="region of interest" description="Disordered" evidence="13">
    <location>
        <begin position="1"/>
        <end position="63"/>
    </location>
</feature>
<comment type="subcellular location">
    <subcellularLocation>
        <location evidence="3">Cytoplasm</location>
    </subcellularLocation>
    <subcellularLocation>
        <location evidence="2">Mitochondrion matrix</location>
    </subcellularLocation>
    <subcellularLocation>
        <location evidence="1">Mitochondrion outer membrane</location>
    </subcellularLocation>
</comment>
<evidence type="ECO:0000256" key="3">
    <source>
        <dbReference type="ARBA" id="ARBA00004496"/>
    </source>
</evidence>
<dbReference type="Proteomes" id="UP001195483">
    <property type="component" value="Unassembled WGS sequence"/>
</dbReference>
<evidence type="ECO:0000256" key="5">
    <source>
        <dbReference type="ARBA" id="ARBA00019863"/>
    </source>
</evidence>
<evidence type="ECO:0000256" key="11">
    <source>
        <dbReference type="ARBA" id="ARBA00023136"/>
    </source>
</evidence>
<evidence type="ECO:0000256" key="4">
    <source>
        <dbReference type="ARBA" id="ARBA00008233"/>
    </source>
</evidence>
<keyword evidence="10" id="KW-0496">Mitochondrion</keyword>
<feature type="domain" description="Mitochondria-eating protein C-terminal" evidence="14">
    <location>
        <begin position="214"/>
        <end position="295"/>
    </location>
</feature>
<dbReference type="GO" id="GO:0008289">
    <property type="term" value="F:lipid binding"/>
    <property type="evidence" value="ECO:0007669"/>
    <property type="project" value="UniProtKB-KW"/>
</dbReference>
<proteinExistence type="inferred from homology"/>
<keyword evidence="6" id="KW-0963">Cytoplasm</keyword>
<dbReference type="PANTHER" id="PTHR21771">
    <property type="entry name" value="MITOCHONDRIA-EATING PROTEIN-RELATED"/>
    <property type="match status" value="1"/>
</dbReference>
<evidence type="ECO:0000256" key="10">
    <source>
        <dbReference type="ARBA" id="ARBA00023128"/>
    </source>
</evidence>
<evidence type="ECO:0000256" key="6">
    <source>
        <dbReference type="ARBA" id="ARBA00022490"/>
    </source>
</evidence>
<protein>
    <recommendedName>
        <fullName evidence="5">Mitochondria-eating protein</fullName>
    </recommendedName>
    <alternativeName>
        <fullName evidence="12">Spermatogenesis-associated protein 18</fullName>
    </alternativeName>
</protein>
<accession>A0AAE0WA38</accession>
<keyword evidence="8" id="KW-0175">Coiled coil</keyword>
<evidence type="ECO:0000256" key="12">
    <source>
        <dbReference type="ARBA" id="ARBA00032687"/>
    </source>
</evidence>
<keyword evidence="11" id="KW-0472">Membrane</keyword>
<reference evidence="15" key="1">
    <citation type="journal article" date="2021" name="Genome Biol. Evol.">
        <title>A High-Quality Reference Genome for a Parasitic Bivalve with Doubly Uniparental Inheritance (Bivalvia: Unionida).</title>
        <authorList>
            <person name="Smith C.H."/>
        </authorList>
    </citation>
    <scope>NUCLEOTIDE SEQUENCE</scope>
    <source>
        <strain evidence="15">CHS0354</strain>
    </source>
</reference>
<evidence type="ECO:0000256" key="13">
    <source>
        <dbReference type="SAM" id="MobiDB-lite"/>
    </source>
</evidence>
<keyword evidence="7" id="KW-1000">Mitochondrion outer membrane</keyword>
<keyword evidence="9" id="KW-0446">Lipid-binding</keyword>
<evidence type="ECO:0000256" key="7">
    <source>
        <dbReference type="ARBA" id="ARBA00022787"/>
    </source>
</evidence>
<dbReference type="EMBL" id="JAEAOA010001244">
    <property type="protein sequence ID" value="KAK3607021.1"/>
    <property type="molecule type" value="Genomic_DNA"/>
</dbReference>
<dbReference type="InterPro" id="IPR026169">
    <property type="entry name" value="MIEAP"/>
</dbReference>
<evidence type="ECO:0000256" key="1">
    <source>
        <dbReference type="ARBA" id="ARBA00004294"/>
    </source>
</evidence>
<organism evidence="15 16">
    <name type="scientific">Potamilus streckersoni</name>
    <dbReference type="NCBI Taxonomy" id="2493646"/>
    <lineage>
        <taxon>Eukaryota</taxon>
        <taxon>Metazoa</taxon>
        <taxon>Spiralia</taxon>
        <taxon>Lophotrochozoa</taxon>
        <taxon>Mollusca</taxon>
        <taxon>Bivalvia</taxon>
        <taxon>Autobranchia</taxon>
        <taxon>Heteroconchia</taxon>
        <taxon>Palaeoheterodonta</taxon>
        <taxon>Unionida</taxon>
        <taxon>Unionoidea</taxon>
        <taxon>Unionidae</taxon>
        <taxon>Ambleminae</taxon>
        <taxon>Lampsilini</taxon>
        <taxon>Potamilus</taxon>
    </lineage>
</organism>
<feature type="compositionally biased region" description="Polar residues" evidence="13">
    <location>
        <begin position="18"/>
        <end position="31"/>
    </location>
</feature>
<evidence type="ECO:0000259" key="14">
    <source>
        <dbReference type="Pfam" id="PF16026"/>
    </source>
</evidence>
<dbReference type="Pfam" id="PF16026">
    <property type="entry name" value="MIEAP"/>
    <property type="match status" value="1"/>
</dbReference>
<dbReference type="GO" id="GO:0005741">
    <property type="term" value="C:mitochondrial outer membrane"/>
    <property type="evidence" value="ECO:0007669"/>
    <property type="project" value="UniProtKB-SubCell"/>
</dbReference>
<evidence type="ECO:0000256" key="8">
    <source>
        <dbReference type="ARBA" id="ARBA00023054"/>
    </source>
</evidence>
<name>A0AAE0WA38_9BIVA</name>
<sequence length="298" mass="34083">MIFLAMHGLKSEHDENQGKISKQSLQSNTENAEPMRKNNKTMKNDSAHISAENANRPTGKKRTESYYNHQITKITDASGKNGSNVLIEAKRKGAHDSDEIIRRSEEASLLLLQGNPNIADLADNNRPTKLAERFSELYSNEYTEAFEELERKQIREQDIIQILLNIVTKGYSSDKVEAFWRGHAAKLLKERGLKMKTNICENFIREELHKSLPPPLNKLGKKLSAFVSSSVEIVWFMSIQDPPLCLQWIEDKDNQTEFDTDKYRFYTTSGKYVEYCVWPLLLLYDKGPILAKGIAQGI</sequence>
<keyword evidence="16" id="KW-1185">Reference proteome</keyword>
<dbReference type="GO" id="GO:0005759">
    <property type="term" value="C:mitochondrial matrix"/>
    <property type="evidence" value="ECO:0007669"/>
    <property type="project" value="UniProtKB-SubCell"/>
</dbReference>
<evidence type="ECO:0000256" key="9">
    <source>
        <dbReference type="ARBA" id="ARBA00023121"/>
    </source>
</evidence>
<comment type="similarity">
    <text evidence="4">Belongs to the MIEAP family.</text>
</comment>
<evidence type="ECO:0000313" key="16">
    <source>
        <dbReference type="Proteomes" id="UP001195483"/>
    </source>
</evidence>
<comment type="caution">
    <text evidence="15">The sequence shown here is derived from an EMBL/GenBank/DDBJ whole genome shotgun (WGS) entry which is preliminary data.</text>
</comment>
<dbReference type="PANTHER" id="PTHR21771:SF0">
    <property type="entry name" value="MITOCHONDRIA-EATING PROTEIN"/>
    <property type="match status" value="1"/>
</dbReference>
<gene>
    <name evidence="15" type="ORF">CHS0354_020447</name>
</gene>